<comment type="similarity">
    <text evidence="9">Belongs to the SecD/SecF family. SecD subfamily.</text>
</comment>
<dbReference type="Pfam" id="PF07549">
    <property type="entry name" value="Sec_GG"/>
    <property type="match status" value="2"/>
</dbReference>
<dbReference type="InterPro" id="IPR055344">
    <property type="entry name" value="SecD_SecF_C_bact"/>
</dbReference>
<evidence type="ECO:0000313" key="16">
    <source>
        <dbReference type="Proteomes" id="UP000011058"/>
    </source>
</evidence>
<dbReference type="Pfam" id="PF02355">
    <property type="entry name" value="SecD_SecF_C"/>
    <property type="match status" value="2"/>
</dbReference>
<feature type="transmembrane region" description="Helical" evidence="9">
    <location>
        <begin position="7"/>
        <end position="27"/>
    </location>
</feature>
<comment type="subunit">
    <text evidence="9">Forms a complex with SecF. Part of the essential Sec protein translocation apparatus which comprises SecA, SecYEG and auxiliary proteins SecDF. Other proteins may also be involved.</text>
</comment>
<dbReference type="PANTHER" id="PTHR30081:SF1">
    <property type="entry name" value="PROTEIN TRANSLOCASE SUBUNIT SECD"/>
    <property type="match status" value="1"/>
</dbReference>
<feature type="domain" description="SecDF P1 head subdomain" evidence="14">
    <location>
        <begin position="390"/>
        <end position="485"/>
    </location>
</feature>
<comment type="subunit">
    <text evidence="10">Forms a complex with SecD. Part of the essential Sec protein translocation apparatus which comprises SecA, SecYEG and auxiliary proteins SecDF. Other proteins may also be involved.</text>
</comment>
<evidence type="ECO:0000256" key="1">
    <source>
        <dbReference type="ARBA" id="ARBA00004651"/>
    </source>
</evidence>
<reference evidence="15 16" key="1">
    <citation type="journal article" date="2012" name="J. Bacteriol.">
        <title>Genome Sequence of Fibrella aestuarina BUZ 2T, a Filamentous Marine Bacterium.</title>
        <authorList>
            <person name="Filippini M."/>
            <person name="Qi W."/>
            <person name="Blom J."/>
            <person name="Goesmann A."/>
            <person name="Smits T.H."/>
            <person name="Bagheri H.C."/>
        </authorList>
    </citation>
    <scope>NUCLEOTIDE SEQUENCE [LARGE SCALE GENOMIC DNA]</scope>
    <source>
        <strain evidence="16">BUZ 2T</strain>
    </source>
</reference>
<dbReference type="FunFam" id="1.20.1640.10:FF:000004">
    <property type="entry name" value="Protein translocase subunit SecD"/>
    <property type="match status" value="1"/>
</dbReference>
<evidence type="ECO:0000256" key="10">
    <source>
        <dbReference type="HAMAP-Rule" id="MF_01464"/>
    </source>
</evidence>
<dbReference type="RefSeq" id="WP_015330770.1">
    <property type="nucleotide sequence ID" value="NC_020054.1"/>
</dbReference>
<name>I0K6B8_9BACT</name>
<dbReference type="KEGG" id="fae:FAES_1661"/>
<feature type="transmembrane region" description="Helical" evidence="9">
    <location>
        <begin position="957"/>
        <end position="978"/>
    </location>
</feature>
<feature type="domain" description="Protein export membrane protein SecD/SecF C-terminal" evidence="12">
    <location>
        <begin position="794"/>
        <end position="980"/>
    </location>
</feature>
<dbReference type="NCBIfam" id="NF009585">
    <property type="entry name" value="PRK13024.1-5"/>
    <property type="match status" value="1"/>
</dbReference>
<dbReference type="PANTHER" id="PTHR30081">
    <property type="entry name" value="PROTEIN-EXPORT MEMBRANE PROTEIN SEC"/>
    <property type="match status" value="1"/>
</dbReference>
<organism evidence="15 16">
    <name type="scientific">Fibrella aestuarina BUZ 2</name>
    <dbReference type="NCBI Taxonomy" id="1166018"/>
    <lineage>
        <taxon>Bacteria</taxon>
        <taxon>Pseudomonadati</taxon>
        <taxon>Bacteroidota</taxon>
        <taxon>Cytophagia</taxon>
        <taxon>Cytophagales</taxon>
        <taxon>Spirosomataceae</taxon>
        <taxon>Fibrella</taxon>
    </lineage>
</organism>
<feature type="domain" description="Protein export membrane protein SecD/SecF C-terminal" evidence="12">
    <location>
        <begin position="487"/>
        <end position="658"/>
    </location>
</feature>
<feature type="transmembrane region" description="Helical" evidence="9">
    <location>
        <begin position="537"/>
        <end position="555"/>
    </location>
</feature>
<dbReference type="OrthoDB" id="9805019at2"/>
<dbReference type="InterPro" id="IPR048634">
    <property type="entry name" value="SecD_SecF_C"/>
</dbReference>
<evidence type="ECO:0000256" key="5">
    <source>
        <dbReference type="ARBA" id="ARBA00022927"/>
    </source>
</evidence>
<keyword evidence="16" id="KW-1185">Reference proteome</keyword>
<dbReference type="Gene3D" id="3.30.1360.200">
    <property type="match status" value="1"/>
</dbReference>
<dbReference type="Pfam" id="PF22599">
    <property type="entry name" value="SecDF_P1_head"/>
    <property type="match status" value="1"/>
</dbReference>
<dbReference type="PRINTS" id="PR01755">
    <property type="entry name" value="SECFTRNLCASE"/>
</dbReference>
<dbReference type="GO" id="GO:0006605">
    <property type="term" value="P:protein targeting"/>
    <property type="evidence" value="ECO:0007669"/>
    <property type="project" value="UniProtKB-UniRule"/>
</dbReference>
<dbReference type="GO" id="GO:0015450">
    <property type="term" value="F:protein-transporting ATPase activity"/>
    <property type="evidence" value="ECO:0007669"/>
    <property type="project" value="InterPro"/>
</dbReference>
<keyword evidence="6 9" id="KW-1133">Transmembrane helix</keyword>
<evidence type="ECO:0000256" key="9">
    <source>
        <dbReference type="HAMAP-Rule" id="MF_01463"/>
    </source>
</evidence>
<feature type="transmembrane region" description="Helical" evidence="9">
    <location>
        <begin position="503"/>
        <end position="525"/>
    </location>
</feature>
<feature type="transmembrane region" description="Helical" evidence="9">
    <location>
        <begin position="631"/>
        <end position="651"/>
    </location>
</feature>
<evidence type="ECO:0000256" key="7">
    <source>
        <dbReference type="ARBA" id="ARBA00023010"/>
    </source>
</evidence>
<feature type="transmembrane region" description="Helical" evidence="9">
    <location>
        <begin position="930"/>
        <end position="951"/>
    </location>
</feature>
<dbReference type="GO" id="GO:0065002">
    <property type="term" value="P:intracellular protein transmembrane transport"/>
    <property type="evidence" value="ECO:0007669"/>
    <property type="project" value="UniProtKB-UniRule"/>
</dbReference>
<comment type="similarity">
    <text evidence="10">Belongs to the SecD/SecF family. SecF subfamily.</text>
</comment>
<feature type="compositionally biased region" description="Pro residues" evidence="11">
    <location>
        <begin position="1029"/>
        <end position="1038"/>
    </location>
</feature>
<dbReference type="eggNOG" id="COG0342">
    <property type="taxonomic scope" value="Bacteria"/>
</dbReference>
<dbReference type="NCBIfam" id="TIGR00916">
    <property type="entry name" value="2A0604s01"/>
    <property type="match status" value="2"/>
</dbReference>
<dbReference type="NCBIfam" id="TIGR01129">
    <property type="entry name" value="secD"/>
    <property type="match status" value="1"/>
</dbReference>
<evidence type="ECO:0000256" key="6">
    <source>
        <dbReference type="ARBA" id="ARBA00022989"/>
    </source>
</evidence>
<dbReference type="HAMAP" id="MF_01464_B">
    <property type="entry name" value="SecF_B"/>
    <property type="match status" value="1"/>
</dbReference>
<keyword evidence="7 9" id="KW-0811">Translocation</keyword>
<dbReference type="PATRIC" id="fig|1166018.3.peg.3398"/>
<evidence type="ECO:0000256" key="2">
    <source>
        <dbReference type="ARBA" id="ARBA00022448"/>
    </source>
</evidence>
<feature type="region of interest" description="Disordered" evidence="11">
    <location>
        <begin position="985"/>
        <end position="1038"/>
    </location>
</feature>
<dbReference type="eggNOG" id="COG0341">
    <property type="taxonomic scope" value="Bacteria"/>
</dbReference>
<protein>
    <recommendedName>
        <fullName evidence="9 10">Multifunctional fusion protein</fullName>
    </recommendedName>
    <domain>
        <recommendedName>
            <fullName evidence="9">Protein translocase subunit SecD</fullName>
        </recommendedName>
    </domain>
    <domain>
        <recommendedName>
            <fullName evidence="10">Protein-export membrane protein SecF</fullName>
        </recommendedName>
    </domain>
</protein>
<comment type="caution">
    <text evidence="9">Lacks conserved residue(s) required for the propagation of feature annotation.</text>
</comment>
<dbReference type="HAMAP" id="MF_01463_B">
    <property type="entry name" value="SecD_B"/>
    <property type="match status" value="1"/>
</dbReference>
<dbReference type="InterPro" id="IPR054384">
    <property type="entry name" value="SecDF_P1_head"/>
</dbReference>
<evidence type="ECO:0000256" key="4">
    <source>
        <dbReference type="ARBA" id="ARBA00022692"/>
    </source>
</evidence>
<feature type="transmembrane region" description="Helical" evidence="9">
    <location>
        <begin position="561"/>
        <end position="582"/>
    </location>
</feature>
<feature type="transmembrane region" description="Helical" evidence="9">
    <location>
        <begin position="814"/>
        <end position="835"/>
    </location>
</feature>
<dbReference type="InterPro" id="IPR022646">
    <property type="entry name" value="SecD/SecF_CS"/>
</dbReference>
<dbReference type="Gene3D" id="1.20.1640.10">
    <property type="entry name" value="Multidrug efflux transporter AcrB transmembrane domain"/>
    <property type="match status" value="2"/>
</dbReference>
<evidence type="ECO:0000256" key="3">
    <source>
        <dbReference type="ARBA" id="ARBA00022475"/>
    </source>
</evidence>
<keyword evidence="4 9" id="KW-0812">Transmembrane</keyword>
<keyword evidence="2 9" id="KW-0813">Transport</keyword>
<comment type="function">
    <text evidence="9">Part of the Sec protein translocase complex. Interacts with the SecYEG preprotein conducting channel. SecDF uses the proton motive force (PMF) to complete protein translocation after the ATP-dependent function of SecA.</text>
</comment>
<accession>I0K6B8</accession>
<dbReference type="AlphaFoldDB" id="I0K6B8"/>
<dbReference type="InterPro" id="IPR005791">
    <property type="entry name" value="SecD"/>
</dbReference>
<feature type="transmembrane region" description="Helical" evidence="9">
    <location>
        <begin position="603"/>
        <end position="625"/>
    </location>
</feature>
<feature type="transmembrane region" description="Helical" evidence="9">
    <location>
        <begin position="689"/>
        <end position="707"/>
    </location>
</feature>
<proteinExistence type="inferred from homology"/>
<feature type="domain" description="Protein translocase subunit SecDF P1" evidence="13">
    <location>
        <begin position="180"/>
        <end position="238"/>
    </location>
</feature>
<feature type="transmembrane region" description="Helical" evidence="9">
    <location>
        <begin position="842"/>
        <end position="864"/>
    </location>
</feature>
<keyword evidence="5 9" id="KW-0653">Protein transport</keyword>
<keyword evidence="3 9" id="KW-1003">Cell membrane</keyword>
<dbReference type="SUPFAM" id="SSF82866">
    <property type="entry name" value="Multidrug efflux transporter AcrB transmembrane domain"/>
    <property type="match status" value="2"/>
</dbReference>
<dbReference type="GO" id="GO:0005886">
    <property type="term" value="C:plasma membrane"/>
    <property type="evidence" value="ECO:0007669"/>
    <property type="project" value="UniProtKB-SubCell"/>
</dbReference>
<dbReference type="Pfam" id="PF21760">
    <property type="entry name" value="SecD_1st"/>
    <property type="match status" value="1"/>
</dbReference>
<evidence type="ECO:0000259" key="12">
    <source>
        <dbReference type="Pfam" id="PF02355"/>
    </source>
</evidence>
<dbReference type="InterPro" id="IPR022645">
    <property type="entry name" value="SecD/SecF_bac"/>
</dbReference>
<dbReference type="InterPro" id="IPR048631">
    <property type="entry name" value="SecD_1st"/>
</dbReference>
<gene>
    <name evidence="9" type="primary">secD</name>
    <name evidence="10" type="synonym">secF</name>
    <name evidence="15" type="ORF">FAES_1661</name>
</gene>
<evidence type="ECO:0000259" key="14">
    <source>
        <dbReference type="Pfam" id="PF22599"/>
    </source>
</evidence>
<dbReference type="Proteomes" id="UP000011058">
    <property type="component" value="Chromosome"/>
</dbReference>
<comment type="subcellular location">
    <subcellularLocation>
        <location evidence="1 9">Cell membrane</location>
        <topology evidence="1 9">Multi-pass membrane protein</topology>
    </subcellularLocation>
</comment>
<dbReference type="HOGENOM" id="CLU_007894_3_0_10"/>
<dbReference type="NCBIfam" id="TIGR00966">
    <property type="entry name" value="transloc_SecF"/>
    <property type="match status" value="1"/>
</dbReference>
<evidence type="ECO:0000259" key="13">
    <source>
        <dbReference type="Pfam" id="PF21760"/>
    </source>
</evidence>
<dbReference type="GO" id="GO:0043952">
    <property type="term" value="P:protein transport by the Sec complex"/>
    <property type="evidence" value="ECO:0007669"/>
    <property type="project" value="UniProtKB-UniRule"/>
</dbReference>
<feature type="transmembrane region" description="Helical" evidence="9">
    <location>
        <begin position="876"/>
        <end position="897"/>
    </location>
</feature>
<dbReference type="InterPro" id="IPR005665">
    <property type="entry name" value="SecF_bac"/>
</dbReference>
<evidence type="ECO:0000256" key="11">
    <source>
        <dbReference type="SAM" id="MobiDB-lite"/>
    </source>
</evidence>
<sequence>MQNRTVVVVLTGIIAVLCLYYLSFTFVSRNIKKDAERFATNAQGQVDIKRKQQYLDSLWKQPVYLGNTLQEVTERELGLGLDLQGGMHVVLEVSPAEVLRSLAGNTRDPQFNEALKRASRDQQSSQSSYVDLFVKNYKDVVPGAKLATVFATSANRSRINYQSSDTEVKRFLNDEVNGAIDRSFRVIQARIDKFGVTNPNVQRLPGSNRILIELPGADNPDRVRKLLTGAAKLEFTEVYRLNEIAPAIDGLGAYLAKAEVARKAAAASAKPTTTVSGTATSGDLAAQLGGAAANTATAQASSGTAAKGDTAQAQAALTNLFVPISQDQLAVDLKDTARANAIFADPEVRSLFPNDVVFAWDRKAMAIDAQGGKPKRELLPLYFVKKEGGKAPIEGNVITDAGNDYDERGRPEVTMRMNAEGAKKWRALTAANVNRPVAILLDGLVYTAPNVQNEIPNGSSSITGNFTVDETKDMANVLKAGKLDAPAVIVEESIVGATLGSQAISAGIISSLVGLLIVLIFVALYYGRAGLFADVTLFVNLFFLLGVMAAVPGTVLTMPGIAGIVLTIGMAVDANVLIYERIKEEMELGKTLRQAVSDGFRNALSSIIDSNVTTLLTGFILLIFGTGLIKGFAVTLIIGIATSLFAALLITRLMVEWYVGRGNTLTFASSWAKNLFKDSNFDFVSGRRTYYIISSTIIAIGIVSVLWKGFGLGVDFKGGRSYVVKFEKAVTTDEVRAAVAPALGGDEPEVKTYGGSGIGSDQVKMTTSYQIENNAPDADKQVAAAVQKGLASIQGNKGTIESSQKVGPTIANDLIYSAMWSILLAVAVVFGYILIRFKKLAFGYGAVVALFHDVLIILAIFSVFNGWLPFSLDIDQAFVGALLTIMGYSMNDTVVVFDRVREYLSENRGKNESIASIINNALNSTLSRTAVTGLSTMLVLIVLFIFGGATIRGFSFAMLIGVIVGTYSSLFVATPIVVDALNRSNLNEDNKPTAPKTGYSAIPTDFPDTVETPDEFQQTPGGKEKKPKAPLPIKPSQK</sequence>
<dbReference type="InterPro" id="IPR022813">
    <property type="entry name" value="SecD/SecF_arch_bac"/>
</dbReference>
<dbReference type="STRING" id="1166018.FAES_1661"/>
<keyword evidence="8 9" id="KW-0472">Membrane</keyword>
<evidence type="ECO:0000313" key="15">
    <source>
        <dbReference type="EMBL" id="CCG99671.1"/>
    </source>
</evidence>
<dbReference type="Gene3D" id="3.30.70.3220">
    <property type="match status" value="1"/>
</dbReference>
<evidence type="ECO:0000256" key="8">
    <source>
        <dbReference type="ARBA" id="ARBA00023136"/>
    </source>
</evidence>
<dbReference type="EMBL" id="HE796683">
    <property type="protein sequence ID" value="CCG99671.1"/>
    <property type="molecule type" value="Genomic_DNA"/>
</dbReference>